<organism evidence="2">
    <name type="scientific">uncultured Chloroflexia bacterium</name>
    <dbReference type="NCBI Taxonomy" id="1672391"/>
    <lineage>
        <taxon>Bacteria</taxon>
        <taxon>Bacillati</taxon>
        <taxon>Chloroflexota</taxon>
        <taxon>Chloroflexia</taxon>
        <taxon>environmental samples</taxon>
    </lineage>
</organism>
<reference evidence="2" key="1">
    <citation type="submission" date="2020-02" db="EMBL/GenBank/DDBJ databases">
        <authorList>
            <person name="Meier V. D."/>
        </authorList>
    </citation>
    <scope>NUCLEOTIDE SEQUENCE</scope>
    <source>
        <strain evidence="2">AVDCRST_MAG93</strain>
    </source>
</reference>
<accession>A0A6J4IDL4</accession>
<proteinExistence type="predicted"/>
<dbReference type="AlphaFoldDB" id="A0A6J4IDL4"/>
<feature type="non-terminal residue" evidence="2">
    <location>
        <position position="40"/>
    </location>
</feature>
<evidence type="ECO:0000256" key="1">
    <source>
        <dbReference type="SAM" id="MobiDB-lite"/>
    </source>
</evidence>
<evidence type="ECO:0000313" key="2">
    <source>
        <dbReference type="EMBL" id="CAA9247195.1"/>
    </source>
</evidence>
<name>A0A6J4IDL4_9CHLR</name>
<feature type="region of interest" description="Disordered" evidence="1">
    <location>
        <begin position="1"/>
        <end position="40"/>
    </location>
</feature>
<dbReference type="EMBL" id="CADCTR010000534">
    <property type="protein sequence ID" value="CAA9247195.1"/>
    <property type="molecule type" value="Genomic_DNA"/>
</dbReference>
<protein>
    <submittedName>
        <fullName evidence="2">Uncharacterized protein</fullName>
    </submittedName>
</protein>
<sequence>EPDGRRNGQSGTHPRRHGELGGSGIHRTLVSERNAGDGSA</sequence>
<gene>
    <name evidence="2" type="ORF">AVDCRST_MAG93-1580</name>
</gene>
<feature type="non-terminal residue" evidence="2">
    <location>
        <position position="1"/>
    </location>
</feature>